<proteinExistence type="predicted"/>
<keyword evidence="1" id="KW-0812">Transmembrane</keyword>
<evidence type="ECO:0000313" key="4">
    <source>
        <dbReference type="Proteomes" id="UP001501414"/>
    </source>
</evidence>
<evidence type="ECO:0000256" key="1">
    <source>
        <dbReference type="SAM" id="Phobius"/>
    </source>
</evidence>
<keyword evidence="1" id="KW-1133">Transmembrane helix</keyword>
<feature type="transmembrane region" description="Helical" evidence="1">
    <location>
        <begin position="143"/>
        <end position="165"/>
    </location>
</feature>
<name>A0ABN1XJV3_9PSEU</name>
<protein>
    <submittedName>
        <fullName evidence="3">DUF418 domain-containing protein</fullName>
    </submittedName>
</protein>
<feature type="transmembrane region" description="Helical" evidence="1">
    <location>
        <begin position="185"/>
        <end position="207"/>
    </location>
</feature>
<dbReference type="InterPro" id="IPR052529">
    <property type="entry name" value="Bact_Transport_Assoc"/>
</dbReference>
<gene>
    <name evidence="3" type="ORF">GCM10009613_13170</name>
</gene>
<evidence type="ECO:0000313" key="3">
    <source>
        <dbReference type="EMBL" id="GAA1383587.1"/>
    </source>
</evidence>
<feature type="domain" description="DUF418" evidence="2">
    <location>
        <begin position="208"/>
        <end position="372"/>
    </location>
</feature>
<dbReference type="Proteomes" id="UP001501414">
    <property type="component" value="Unassembled WGS sequence"/>
</dbReference>
<feature type="transmembrane region" description="Helical" evidence="1">
    <location>
        <begin position="255"/>
        <end position="283"/>
    </location>
</feature>
<dbReference type="PANTHER" id="PTHR30590:SF2">
    <property type="entry name" value="INNER MEMBRANE PROTEIN"/>
    <property type="match status" value="1"/>
</dbReference>
<organism evidence="3 4">
    <name type="scientific">Pseudonocardia kongjuensis</name>
    <dbReference type="NCBI Taxonomy" id="102227"/>
    <lineage>
        <taxon>Bacteria</taxon>
        <taxon>Bacillati</taxon>
        <taxon>Actinomycetota</taxon>
        <taxon>Actinomycetes</taxon>
        <taxon>Pseudonocardiales</taxon>
        <taxon>Pseudonocardiaceae</taxon>
        <taxon>Pseudonocardia</taxon>
    </lineage>
</organism>
<keyword evidence="1" id="KW-0472">Membrane</keyword>
<dbReference type="PANTHER" id="PTHR30590">
    <property type="entry name" value="INNER MEMBRANE PROTEIN"/>
    <property type="match status" value="1"/>
</dbReference>
<feature type="transmembrane region" description="Helical" evidence="1">
    <location>
        <begin position="228"/>
        <end position="249"/>
    </location>
</feature>
<reference evidence="3 4" key="1">
    <citation type="journal article" date="2019" name="Int. J. Syst. Evol. Microbiol.">
        <title>The Global Catalogue of Microorganisms (GCM) 10K type strain sequencing project: providing services to taxonomists for standard genome sequencing and annotation.</title>
        <authorList>
            <consortium name="The Broad Institute Genomics Platform"/>
            <consortium name="The Broad Institute Genome Sequencing Center for Infectious Disease"/>
            <person name="Wu L."/>
            <person name="Ma J."/>
        </authorList>
    </citation>
    <scope>NUCLEOTIDE SEQUENCE [LARGE SCALE GENOMIC DNA]</scope>
    <source>
        <strain evidence="3 4">JCM 11896</strain>
    </source>
</reference>
<dbReference type="EMBL" id="BAAAJK010000005">
    <property type="protein sequence ID" value="GAA1383587.1"/>
    <property type="molecule type" value="Genomic_DNA"/>
</dbReference>
<comment type="caution">
    <text evidence="3">The sequence shown here is derived from an EMBL/GenBank/DDBJ whole genome shotgun (WGS) entry which is preliminary data.</text>
</comment>
<dbReference type="InterPro" id="IPR007349">
    <property type="entry name" value="DUF418"/>
</dbReference>
<accession>A0ABN1XJV3</accession>
<feature type="transmembrane region" description="Helical" evidence="1">
    <location>
        <begin position="98"/>
        <end position="116"/>
    </location>
</feature>
<keyword evidence="4" id="KW-1185">Reference proteome</keyword>
<feature type="transmembrane region" description="Helical" evidence="1">
    <location>
        <begin position="122"/>
        <end position="138"/>
    </location>
</feature>
<dbReference type="Pfam" id="PF04235">
    <property type="entry name" value="DUF418"/>
    <property type="match status" value="1"/>
</dbReference>
<sequence>MTAPTPASERLLAPDLARGVMLLLIALAHSRMLHAGGNSLTTPAGGGPADVAVQWLLTSFVDGRAAPLFGLLFGYGLVQMTRRLTGPDGDPAGARRLIRRRGIWLVVFGVAHVVLLYAGDVIGAYGAFAVMFAGAVSWPGRRLWVVTGVTLVVGVLAATALQFAAGADVPLPVGPTLLDSAALRAMALPVLPVAALAVAPSVLLGIWAGRQRLLEDARRVPLLRRVAVIGFPVAVLGAQPVALQAVGLWSPGSAAVGALAVAVFAVTGIAGGLAFMAVIALVAGRIGDRRGPVTTALVACGRRSMTCYLAQSPVWLVMTEPSLLDLGGRLGAATAAAVAVATWIGTVVVADVLGRAGRRGPAETLLRYLTYGGRRGVAESSRLG</sequence>
<evidence type="ECO:0000259" key="2">
    <source>
        <dbReference type="Pfam" id="PF04235"/>
    </source>
</evidence>